<dbReference type="NCBIfam" id="TIGR00082">
    <property type="entry name" value="rbfA"/>
    <property type="match status" value="1"/>
</dbReference>
<dbReference type="PROSITE" id="PS01319">
    <property type="entry name" value="RBFA"/>
    <property type="match status" value="1"/>
</dbReference>
<keyword evidence="3" id="KW-0808">Transferase</keyword>
<gene>
    <name evidence="2" type="primary">rbfA</name>
    <name evidence="3" type="ordered locus">SAR116_1579</name>
</gene>
<dbReference type="GO" id="GO:0016740">
    <property type="term" value="F:transferase activity"/>
    <property type="evidence" value="ECO:0007669"/>
    <property type="project" value="UniProtKB-KW"/>
</dbReference>
<dbReference type="KEGG" id="apb:SAR116_1579"/>
<proteinExistence type="inferred from homology"/>
<dbReference type="RefSeq" id="WP_013046449.1">
    <property type="nucleotide sequence ID" value="NC_014010.1"/>
</dbReference>
<dbReference type="InterPro" id="IPR000238">
    <property type="entry name" value="RbfA"/>
</dbReference>
<dbReference type="InterPro" id="IPR023799">
    <property type="entry name" value="RbfA_dom_sf"/>
</dbReference>
<organism evidence="3 4">
    <name type="scientific">Puniceispirillum marinum (strain IMCC1322)</name>
    <dbReference type="NCBI Taxonomy" id="488538"/>
    <lineage>
        <taxon>Bacteria</taxon>
        <taxon>Pseudomonadati</taxon>
        <taxon>Pseudomonadota</taxon>
        <taxon>Alphaproteobacteria</taxon>
        <taxon>Candidatus Puniceispirillales</taxon>
        <taxon>Candidatus Puniceispirillaceae</taxon>
        <taxon>Candidatus Puniceispirillum</taxon>
    </lineage>
</organism>
<dbReference type="STRING" id="488538.SAR116_1579"/>
<sequence length="129" mass="14575">MSSKPRNSHNAKGPSQRQLRVGETLRHALSDILFREDFFDPDLENVSITISEISISPDLSNARVYTMPLGGVNVEVVLPALNRLAPKIQSMVAQRVHLRRAPRLKFLLDESFENAARMNVLFNALHQDK</sequence>
<dbReference type="Proteomes" id="UP000007460">
    <property type="component" value="Chromosome"/>
</dbReference>
<comment type="subcellular location">
    <subcellularLocation>
        <location evidence="2">Cytoplasm</location>
    </subcellularLocation>
</comment>
<keyword evidence="4" id="KW-1185">Reference proteome</keyword>
<evidence type="ECO:0000256" key="1">
    <source>
        <dbReference type="ARBA" id="ARBA00022517"/>
    </source>
</evidence>
<keyword evidence="2" id="KW-0963">Cytoplasm</keyword>
<reference evidence="3 4" key="1">
    <citation type="journal article" date="2010" name="J. Bacteriol.">
        <title>Complete genome sequence of "Candidatus Puniceispirillum marinum" IMCC1322, a representative of the SAR116 clade in the Alphaproteobacteria.</title>
        <authorList>
            <person name="Oh H.M."/>
            <person name="Kwon K.K."/>
            <person name="Kang I."/>
            <person name="Kang S.G."/>
            <person name="Lee J.H."/>
            <person name="Kim S.J."/>
            <person name="Cho J.C."/>
        </authorList>
    </citation>
    <scope>NUCLEOTIDE SEQUENCE [LARGE SCALE GENOMIC DNA]</scope>
    <source>
        <strain evidence="3 4">IMCC1322</strain>
    </source>
</reference>
<keyword evidence="1 2" id="KW-0690">Ribosome biogenesis</keyword>
<dbReference type="eggNOG" id="COG0858">
    <property type="taxonomic scope" value="Bacteria"/>
</dbReference>
<dbReference type="PANTHER" id="PTHR33515">
    <property type="entry name" value="RIBOSOME-BINDING FACTOR A, CHLOROPLASTIC-RELATED"/>
    <property type="match status" value="1"/>
</dbReference>
<dbReference type="InterPro" id="IPR020053">
    <property type="entry name" value="Ribosome-bd_factorA_CS"/>
</dbReference>
<evidence type="ECO:0000256" key="2">
    <source>
        <dbReference type="HAMAP-Rule" id="MF_00003"/>
    </source>
</evidence>
<dbReference type="HOGENOM" id="CLU_089475_1_0_5"/>
<dbReference type="Pfam" id="PF02033">
    <property type="entry name" value="RBFA"/>
    <property type="match status" value="1"/>
</dbReference>
<comment type="function">
    <text evidence="2">One of several proteins that assist in the late maturation steps of the functional core of the 30S ribosomal subunit. Associates with free 30S ribosomal subunits (but not with 30S subunits that are part of 70S ribosomes or polysomes). Required for efficient processing of 16S rRNA. May interact with the 5'-terminal helix region of 16S rRNA.</text>
</comment>
<name>D5BU75_PUNMI</name>
<dbReference type="GO" id="GO:0030490">
    <property type="term" value="P:maturation of SSU-rRNA"/>
    <property type="evidence" value="ECO:0007669"/>
    <property type="project" value="UniProtKB-UniRule"/>
</dbReference>
<dbReference type="OrthoDB" id="9805051at2"/>
<accession>D5BU75</accession>
<comment type="subunit">
    <text evidence="2">Monomer. Binds 30S ribosomal subunits, but not 50S ribosomal subunits or 70S ribosomes.</text>
</comment>
<protein>
    <recommendedName>
        <fullName evidence="2">Ribosome-binding factor A</fullName>
    </recommendedName>
</protein>
<dbReference type="HAMAP" id="MF_00003">
    <property type="entry name" value="RbfA"/>
    <property type="match status" value="1"/>
</dbReference>
<comment type="similarity">
    <text evidence="2">Belongs to the RbfA family.</text>
</comment>
<dbReference type="AlphaFoldDB" id="D5BU75"/>
<dbReference type="InterPro" id="IPR015946">
    <property type="entry name" value="KH_dom-like_a/b"/>
</dbReference>
<dbReference type="GO" id="GO:0005829">
    <property type="term" value="C:cytosol"/>
    <property type="evidence" value="ECO:0007669"/>
    <property type="project" value="TreeGrafter"/>
</dbReference>
<dbReference type="GO" id="GO:0043024">
    <property type="term" value="F:ribosomal small subunit binding"/>
    <property type="evidence" value="ECO:0007669"/>
    <property type="project" value="TreeGrafter"/>
</dbReference>
<dbReference type="Gene3D" id="3.30.300.20">
    <property type="match status" value="1"/>
</dbReference>
<evidence type="ECO:0000313" key="4">
    <source>
        <dbReference type="Proteomes" id="UP000007460"/>
    </source>
</evidence>
<dbReference type="SUPFAM" id="SSF89919">
    <property type="entry name" value="Ribosome-binding factor A, RbfA"/>
    <property type="match status" value="1"/>
</dbReference>
<evidence type="ECO:0000313" key="3">
    <source>
        <dbReference type="EMBL" id="ADE39822.1"/>
    </source>
</evidence>
<dbReference type="PANTHER" id="PTHR33515:SF1">
    <property type="entry name" value="RIBOSOME-BINDING FACTOR A, CHLOROPLASTIC-RELATED"/>
    <property type="match status" value="1"/>
</dbReference>
<dbReference type="EMBL" id="CP001751">
    <property type="protein sequence ID" value="ADE39822.1"/>
    <property type="molecule type" value="Genomic_DNA"/>
</dbReference>